<name>A0A5B9P6L0_9BACT</name>
<dbReference type="Gene3D" id="3.30.470.20">
    <property type="entry name" value="ATP-grasp fold, B domain"/>
    <property type="match status" value="1"/>
</dbReference>
<dbReference type="InterPro" id="IPR011761">
    <property type="entry name" value="ATP-grasp"/>
</dbReference>
<dbReference type="InterPro" id="IPR004666">
    <property type="entry name" value="Rp_bS6_RimK/Lys_biosynth_LsyX"/>
</dbReference>
<protein>
    <submittedName>
        <fullName evidence="6">Ribosomal protein S6 modification protein</fullName>
    </submittedName>
</protein>
<evidence type="ECO:0000256" key="2">
    <source>
        <dbReference type="ARBA" id="ARBA00022741"/>
    </source>
</evidence>
<dbReference type="InterPro" id="IPR013815">
    <property type="entry name" value="ATP_grasp_subdomain_1"/>
</dbReference>
<sequence length="300" mass="32841">MSLRVGVLAPESSWHFRDLQRSNSMAANGQKVELVAVDFATLAASVGIEEIAPFSDFANSVQAMDAVIVRTMPKGSLQQIVFRMDLLHRLESAGIRIVNSPRSVEIAIDKYLSLALMADNGISIPAFAVCQTVEQGLDTFERMGRDAILKPIFGSMGKHVYRLSEISEARSLMQRFVDQGEVIYLQKFVRHGGSDIRILVVGEEIFSMRRIGPAGSWLTNIARGSTAERYRPNAKEVELARKAAKINRCEIAGIDIAYDNGSDDPLVLEVNASPGWEAIQNVCESDVANSVLKAVTTNLG</sequence>
<dbReference type="EMBL" id="CP042912">
    <property type="protein sequence ID" value="QEG21898.1"/>
    <property type="molecule type" value="Genomic_DNA"/>
</dbReference>
<dbReference type="STRING" id="980251.GCA_001642875_03360"/>
<dbReference type="KEGG" id="mff:MFFC18_17590"/>
<accession>A0A5B9P6L0</accession>
<evidence type="ECO:0000259" key="5">
    <source>
        <dbReference type="PROSITE" id="PS50975"/>
    </source>
</evidence>
<organism evidence="6 7">
    <name type="scientific">Mariniblastus fucicola</name>
    <dbReference type="NCBI Taxonomy" id="980251"/>
    <lineage>
        <taxon>Bacteria</taxon>
        <taxon>Pseudomonadati</taxon>
        <taxon>Planctomycetota</taxon>
        <taxon>Planctomycetia</taxon>
        <taxon>Pirellulales</taxon>
        <taxon>Pirellulaceae</taxon>
        <taxon>Mariniblastus</taxon>
    </lineage>
</organism>
<dbReference type="Proteomes" id="UP000322214">
    <property type="component" value="Chromosome"/>
</dbReference>
<evidence type="ECO:0000256" key="4">
    <source>
        <dbReference type="PROSITE-ProRule" id="PRU00409"/>
    </source>
</evidence>
<dbReference type="PANTHER" id="PTHR21621:SF0">
    <property type="entry name" value="BETA-CITRYLGLUTAMATE SYNTHASE B-RELATED"/>
    <property type="match status" value="1"/>
</dbReference>
<evidence type="ECO:0000256" key="1">
    <source>
        <dbReference type="ARBA" id="ARBA00022723"/>
    </source>
</evidence>
<dbReference type="GO" id="GO:0005524">
    <property type="term" value="F:ATP binding"/>
    <property type="evidence" value="ECO:0007669"/>
    <property type="project" value="UniProtKB-UniRule"/>
</dbReference>
<keyword evidence="1" id="KW-0479">Metal-binding</keyword>
<feature type="domain" description="ATP-grasp" evidence="5">
    <location>
        <begin position="114"/>
        <end position="296"/>
    </location>
</feature>
<evidence type="ECO:0000256" key="3">
    <source>
        <dbReference type="ARBA" id="ARBA00022840"/>
    </source>
</evidence>
<keyword evidence="3 4" id="KW-0067">ATP-binding</keyword>
<gene>
    <name evidence="6" type="primary">rimK_2</name>
    <name evidence="6" type="ORF">MFFC18_17590</name>
</gene>
<evidence type="ECO:0000313" key="7">
    <source>
        <dbReference type="Proteomes" id="UP000322214"/>
    </source>
</evidence>
<dbReference type="Gene3D" id="3.30.1490.20">
    <property type="entry name" value="ATP-grasp fold, A domain"/>
    <property type="match status" value="1"/>
</dbReference>
<dbReference type="GO" id="GO:0018169">
    <property type="term" value="F:ribosomal S6-glutamic acid ligase activity"/>
    <property type="evidence" value="ECO:0007669"/>
    <property type="project" value="TreeGrafter"/>
</dbReference>
<dbReference type="InterPro" id="IPR013651">
    <property type="entry name" value="ATP-grasp_RimK-type"/>
</dbReference>
<dbReference type="SUPFAM" id="SSF56059">
    <property type="entry name" value="Glutathione synthetase ATP-binding domain-like"/>
    <property type="match status" value="1"/>
</dbReference>
<dbReference type="RefSeq" id="WP_084417289.1">
    <property type="nucleotide sequence ID" value="NZ_CP042912.1"/>
</dbReference>
<dbReference type="GO" id="GO:0046872">
    <property type="term" value="F:metal ion binding"/>
    <property type="evidence" value="ECO:0007669"/>
    <property type="project" value="UniProtKB-KW"/>
</dbReference>
<dbReference type="PANTHER" id="PTHR21621">
    <property type="entry name" value="RIBOSOMAL PROTEIN S6 MODIFICATION PROTEIN"/>
    <property type="match status" value="1"/>
</dbReference>
<dbReference type="Pfam" id="PF08443">
    <property type="entry name" value="RimK"/>
    <property type="match status" value="1"/>
</dbReference>
<keyword evidence="7" id="KW-1185">Reference proteome</keyword>
<proteinExistence type="predicted"/>
<dbReference type="GO" id="GO:0005737">
    <property type="term" value="C:cytoplasm"/>
    <property type="evidence" value="ECO:0007669"/>
    <property type="project" value="TreeGrafter"/>
</dbReference>
<dbReference type="NCBIfam" id="TIGR00768">
    <property type="entry name" value="rimK_fam"/>
    <property type="match status" value="1"/>
</dbReference>
<dbReference type="AlphaFoldDB" id="A0A5B9P6L0"/>
<dbReference type="Gene3D" id="3.40.50.20">
    <property type="match status" value="1"/>
</dbReference>
<reference evidence="6 7" key="1">
    <citation type="submission" date="2019-08" db="EMBL/GenBank/DDBJ databases">
        <title>Deep-cultivation of Planctomycetes and their phenomic and genomic characterization uncovers novel biology.</title>
        <authorList>
            <person name="Wiegand S."/>
            <person name="Jogler M."/>
            <person name="Boedeker C."/>
            <person name="Pinto D."/>
            <person name="Vollmers J."/>
            <person name="Rivas-Marin E."/>
            <person name="Kohn T."/>
            <person name="Peeters S.H."/>
            <person name="Heuer A."/>
            <person name="Rast P."/>
            <person name="Oberbeckmann S."/>
            <person name="Bunk B."/>
            <person name="Jeske O."/>
            <person name="Meyerdierks A."/>
            <person name="Storesund J.E."/>
            <person name="Kallscheuer N."/>
            <person name="Luecker S."/>
            <person name="Lage O.M."/>
            <person name="Pohl T."/>
            <person name="Merkel B.J."/>
            <person name="Hornburger P."/>
            <person name="Mueller R.-W."/>
            <person name="Bruemmer F."/>
            <person name="Labrenz M."/>
            <person name="Spormann A.M."/>
            <person name="Op den Camp H."/>
            <person name="Overmann J."/>
            <person name="Amann R."/>
            <person name="Jetten M.S.M."/>
            <person name="Mascher T."/>
            <person name="Medema M.H."/>
            <person name="Devos D.P."/>
            <person name="Kaster A.-K."/>
            <person name="Ovreas L."/>
            <person name="Rohde M."/>
            <person name="Galperin M.Y."/>
            <person name="Jogler C."/>
        </authorList>
    </citation>
    <scope>NUCLEOTIDE SEQUENCE [LARGE SCALE GENOMIC DNA]</scope>
    <source>
        <strain evidence="6 7">FC18</strain>
    </source>
</reference>
<evidence type="ECO:0000313" key="6">
    <source>
        <dbReference type="EMBL" id="QEG21898.1"/>
    </source>
</evidence>
<dbReference type="GO" id="GO:0009432">
    <property type="term" value="P:SOS response"/>
    <property type="evidence" value="ECO:0007669"/>
    <property type="project" value="TreeGrafter"/>
</dbReference>
<keyword evidence="2 4" id="KW-0547">Nucleotide-binding</keyword>
<dbReference type="PROSITE" id="PS50975">
    <property type="entry name" value="ATP_GRASP"/>
    <property type="match status" value="1"/>
</dbReference>